<name>A0A9W6LQ11_9FUSO</name>
<keyword evidence="2" id="KW-1185">Reference proteome</keyword>
<comment type="caution">
    <text evidence="1">The sequence shown here is derived from an EMBL/GenBank/DDBJ whole genome shotgun (WGS) entry which is preliminary data.</text>
</comment>
<reference evidence="1" key="1">
    <citation type="submission" date="2022-12" db="EMBL/GenBank/DDBJ databases">
        <title>Reference genome sequencing for broad-spectrum identification of bacterial and archaeal isolates by mass spectrometry.</title>
        <authorList>
            <person name="Sekiguchi Y."/>
            <person name="Tourlousse D.M."/>
        </authorList>
    </citation>
    <scope>NUCLEOTIDE SEQUENCE</scope>
    <source>
        <strain evidence="1">10succ1</strain>
    </source>
</reference>
<dbReference type="EMBL" id="BSDY01000023">
    <property type="protein sequence ID" value="GLI57725.1"/>
    <property type="molecule type" value="Genomic_DNA"/>
</dbReference>
<dbReference type="Proteomes" id="UP001144471">
    <property type="component" value="Unassembled WGS sequence"/>
</dbReference>
<dbReference type="RefSeq" id="WP_281837401.1">
    <property type="nucleotide sequence ID" value="NZ_BSDY01000023.1"/>
</dbReference>
<evidence type="ECO:0000313" key="1">
    <source>
        <dbReference type="EMBL" id="GLI57725.1"/>
    </source>
</evidence>
<accession>A0A9W6LQ11</accession>
<evidence type="ECO:0000313" key="2">
    <source>
        <dbReference type="Proteomes" id="UP001144471"/>
    </source>
</evidence>
<gene>
    <name evidence="1" type="ORF">PM10SUCC1_32390</name>
</gene>
<protein>
    <submittedName>
        <fullName evidence="1">Uncharacterized protein</fullName>
    </submittedName>
</protein>
<sequence>MILVAYDYFKEFEVPLSLIKKTYETVAYKNVKTTVSEVNFKAIKLDLDSDIKEELGLVDGGCELLVKFDSEVVADLKQGAEFKYGDRSYIVEKIDPSEYSDCRSFICKEVIYG</sequence>
<organism evidence="1 2">
    <name type="scientific">Propionigenium maris DSM 9537</name>
    <dbReference type="NCBI Taxonomy" id="1123000"/>
    <lineage>
        <taxon>Bacteria</taxon>
        <taxon>Fusobacteriati</taxon>
        <taxon>Fusobacteriota</taxon>
        <taxon>Fusobacteriia</taxon>
        <taxon>Fusobacteriales</taxon>
        <taxon>Fusobacteriaceae</taxon>
        <taxon>Propionigenium</taxon>
    </lineage>
</organism>
<proteinExistence type="predicted"/>
<dbReference type="AlphaFoldDB" id="A0A9W6LQ11"/>